<accession>A0A9X2Q2Y0</accession>
<proteinExistence type="predicted"/>
<organism evidence="2 3">
    <name type="scientific">Salinibacter ruber</name>
    <dbReference type="NCBI Taxonomy" id="146919"/>
    <lineage>
        <taxon>Bacteria</taxon>
        <taxon>Pseudomonadati</taxon>
        <taxon>Rhodothermota</taxon>
        <taxon>Rhodothermia</taxon>
        <taxon>Rhodothermales</taxon>
        <taxon>Salinibacteraceae</taxon>
        <taxon>Salinibacter</taxon>
    </lineage>
</organism>
<dbReference type="EMBL" id="JANUAU010000008">
    <property type="protein sequence ID" value="MCS3678581.1"/>
    <property type="molecule type" value="Genomic_DNA"/>
</dbReference>
<dbReference type="PANTHER" id="PTHR46438">
    <property type="entry name" value="ALPHA/BETA-HYDROLASES SUPERFAMILY PROTEIN"/>
    <property type="match status" value="1"/>
</dbReference>
<gene>
    <name evidence="2" type="ORF">GGP71_002520</name>
</gene>
<evidence type="ECO:0000313" key="3">
    <source>
        <dbReference type="Proteomes" id="UP001155027"/>
    </source>
</evidence>
<evidence type="ECO:0000313" key="2">
    <source>
        <dbReference type="EMBL" id="MCS3678581.1"/>
    </source>
</evidence>
<dbReference type="AlphaFoldDB" id="A0A9X2Q2Y0"/>
<dbReference type="Gene3D" id="3.40.50.1820">
    <property type="entry name" value="alpha/beta hydrolase"/>
    <property type="match status" value="1"/>
</dbReference>
<reference evidence="2" key="1">
    <citation type="submission" date="2022-08" db="EMBL/GenBank/DDBJ databases">
        <title>Genomic Encyclopedia of Type Strains, Phase V (KMG-V): Genome sequencing to study the core and pangenomes of soil and plant-associated prokaryotes.</title>
        <authorList>
            <person name="Whitman W."/>
        </authorList>
    </citation>
    <scope>NUCLEOTIDE SEQUENCE</scope>
    <source>
        <strain evidence="2">0</strain>
    </source>
</reference>
<dbReference type="Proteomes" id="UP001155027">
    <property type="component" value="Unassembled WGS sequence"/>
</dbReference>
<feature type="domain" description="AB hydrolase-1" evidence="1">
    <location>
        <begin position="73"/>
        <end position="180"/>
    </location>
</feature>
<dbReference type="Pfam" id="PF00561">
    <property type="entry name" value="Abhydrolase_1"/>
    <property type="match status" value="1"/>
</dbReference>
<comment type="caution">
    <text evidence="2">The sequence shown here is derived from an EMBL/GenBank/DDBJ whole genome shotgun (WGS) entry which is preliminary data.</text>
</comment>
<dbReference type="RefSeq" id="WP_251930545.1">
    <property type="nucleotide sequence ID" value="NZ_CALTSD010000031.1"/>
</dbReference>
<dbReference type="SUPFAM" id="SSF53474">
    <property type="entry name" value="alpha/beta-Hydrolases"/>
    <property type="match status" value="1"/>
</dbReference>
<dbReference type="InterPro" id="IPR000073">
    <property type="entry name" value="AB_hydrolase_1"/>
</dbReference>
<evidence type="ECO:0000259" key="1">
    <source>
        <dbReference type="Pfam" id="PF00561"/>
    </source>
</evidence>
<dbReference type="PANTHER" id="PTHR46438:SF2">
    <property type="entry name" value="ALPHA_BETA-HYDROLASES SUPERFAMILY PROTEIN"/>
    <property type="match status" value="1"/>
</dbReference>
<sequence>MSDSSSFSSFGRAVLTAGATLAGTYASLAAARWAYRRTLPSPLSLPPALDLEPRPVETPDGRAQCYVRPGTGPPVVLLHSFNAVASSREMQPIAEHLAATTDRPVYALDWLGFGRSDRGPRTYAPALYERQLYHFLDEVPGAPADVVALSLGGEYAAQVALQAAPLVRRLVLVSPTGFAPAQGPSTPGRLGLALADHTGTFELLYHRLTRRASLRDYYARQIFLSPDAIPDALLDYAEQTAQVRGAYRAPLRFVDGTLSVPNVSDDVYARLYRPTLLLTPTTPGSTVQSFERLPAVLSQNARDLSHQALPGGLLPHWEAPAPFFDAVDSFLDLH</sequence>
<name>A0A9X2Q2Y0_9BACT</name>
<protein>
    <submittedName>
        <fullName evidence="2">Pimeloyl-ACP methyl ester carboxylesterase</fullName>
    </submittedName>
</protein>
<dbReference type="InterPro" id="IPR029058">
    <property type="entry name" value="AB_hydrolase_fold"/>
</dbReference>